<feature type="domain" description="Aminotransferase-like plant mobile" evidence="2">
    <location>
        <begin position="157"/>
        <end position="206"/>
    </location>
</feature>
<dbReference type="PANTHER" id="PTHR46033">
    <property type="entry name" value="PROTEIN MAIN-LIKE 2"/>
    <property type="match status" value="1"/>
</dbReference>
<feature type="compositionally biased region" description="Low complexity" evidence="1">
    <location>
        <begin position="677"/>
        <end position="687"/>
    </location>
</feature>
<feature type="region of interest" description="Disordered" evidence="1">
    <location>
        <begin position="1"/>
        <end position="53"/>
    </location>
</feature>
<dbReference type="InterPro" id="IPR019557">
    <property type="entry name" value="AminoTfrase-like_pln_mobile"/>
</dbReference>
<gene>
    <name evidence="3" type="ORF">FSB_LOCUS4685</name>
</gene>
<feature type="compositionally biased region" description="Polar residues" evidence="1">
    <location>
        <begin position="476"/>
        <end position="501"/>
    </location>
</feature>
<dbReference type="PANTHER" id="PTHR46033:SF80">
    <property type="entry name" value="PROTEIN MAIN-LIKE 2-LIKE"/>
    <property type="match status" value="1"/>
</dbReference>
<feature type="region of interest" description="Disordered" evidence="1">
    <location>
        <begin position="449"/>
        <end position="520"/>
    </location>
</feature>
<name>A0A2N9EPU5_FAGSY</name>
<reference evidence="3" key="1">
    <citation type="submission" date="2018-02" db="EMBL/GenBank/DDBJ databases">
        <authorList>
            <person name="Cohen D.B."/>
            <person name="Kent A.D."/>
        </authorList>
    </citation>
    <scope>NUCLEOTIDE SEQUENCE</scope>
</reference>
<feature type="compositionally biased region" description="Low complexity" evidence="1">
    <location>
        <begin position="595"/>
        <end position="605"/>
    </location>
</feature>
<dbReference type="EMBL" id="OIVN01000236">
    <property type="protein sequence ID" value="SPC76803.1"/>
    <property type="molecule type" value="Genomic_DNA"/>
</dbReference>
<feature type="compositionally biased region" description="Polar residues" evidence="1">
    <location>
        <begin position="655"/>
        <end position="668"/>
    </location>
</feature>
<dbReference type="AlphaFoldDB" id="A0A2N9EPU5"/>
<accession>A0A2N9EPU5</accession>
<feature type="region of interest" description="Disordered" evidence="1">
    <location>
        <begin position="634"/>
        <end position="690"/>
    </location>
</feature>
<proteinExistence type="predicted"/>
<evidence type="ECO:0000259" key="2">
    <source>
        <dbReference type="Pfam" id="PF10536"/>
    </source>
</evidence>
<evidence type="ECO:0000313" key="3">
    <source>
        <dbReference type="EMBL" id="SPC76803.1"/>
    </source>
</evidence>
<protein>
    <recommendedName>
        <fullName evidence="2">Aminotransferase-like plant mobile domain-containing protein</fullName>
    </recommendedName>
</protein>
<feature type="region of interest" description="Disordered" evidence="1">
    <location>
        <begin position="388"/>
        <end position="432"/>
    </location>
</feature>
<dbReference type="Pfam" id="PF10536">
    <property type="entry name" value="PMD"/>
    <property type="match status" value="1"/>
</dbReference>
<feature type="region of interest" description="Disordered" evidence="1">
    <location>
        <begin position="595"/>
        <end position="619"/>
    </location>
</feature>
<organism evidence="3">
    <name type="scientific">Fagus sylvatica</name>
    <name type="common">Beechnut</name>
    <dbReference type="NCBI Taxonomy" id="28930"/>
    <lineage>
        <taxon>Eukaryota</taxon>
        <taxon>Viridiplantae</taxon>
        <taxon>Streptophyta</taxon>
        <taxon>Embryophyta</taxon>
        <taxon>Tracheophyta</taxon>
        <taxon>Spermatophyta</taxon>
        <taxon>Magnoliopsida</taxon>
        <taxon>eudicotyledons</taxon>
        <taxon>Gunneridae</taxon>
        <taxon>Pentapetalae</taxon>
        <taxon>rosids</taxon>
        <taxon>fabids</taxon>
        <taxon>Fagales</taxon>
        <taxon>Fagaceae</taxon>
        <taxon>Fagus</taxon>
    </lineage>
</organism>
<dbReference type="GO" id="GO:0010073">
    <property type="term" value="P:meristem maintenance"/>
    <property type="evidence" value="ECO:0007669"/>
    <property type="project" value="InterPro"/>
</dbReference>
<dbReference type="InterPro" id="IPR044824">
    <property type="entry name" value="MAIN-like"/>
</dbReference>
<evidence type="ECO:0000256" key="1">
    <source>
        <dbReference type="SAM" id="MobiDB-lite"/>
    </source>
</evidence>
<feature type="compositionally biased region" description="Basic residues" evidence="1">
    <location>
        <begin position="462"/>
        <end position="474"/>
    </location>
</feature>
<sequence>MASSSKAQAETHGGSPMDEGDPATTEALPLVASEEVESDTHSDFDPISTGSGPSEGILACPTLDPWYESGKLFPSVSAEARLPPAGWEWLVKREDAVADAIWVPPFQEILDLKIQRKDILAIPIKFDFQCLRASNWEAWVDKEFPNAAFCALLEQAGVLQAILISRSSSMYQDTESLRQMVRRWCPSTHTFFFAHGELTVTLKDVKNHWRLPILELVPSLDEEDFVLWRPYRASHRGYSCDSIMSWFSRIEPQNYALGPEDMRTLSYLSVTSASWLPVLTHDGLCFTSYCVHRVRRQFGYDQEVPATMEVVADILPTINPFIKSRAFAYWSTTIPEVVIPSGERVAPSPNLQLFVATNTVTTYATKQGSGYVVWRSDLSKWMTNSKRHPSTWLEENPNNVPAPEKVASKRGKRITAAASSSKRKKSVAQEKSISKGIVIREPITATFQSGEQAVPKDVSGKKIARKTRAKRKRSTALLSPTLHESPSSNTRSKKPATTTYSKVREEENSSTSLEDDDAGASVEEVPITVDEIIVSEVTAIEATAAVEPADSITTVAETVGDAAVVSDAFEEDVNAAKVAAEEAVEEPEGAVTVDVVGDDGLTQGGSSRSSDHMDSALLDSSPSSKFYVRRSRRVNVVSSDSERTPSVSAALLTPRASQSESAGASSMHVTPAPPPIAADAPLGAPGAENIQGDKEDVAIPDHISGIDVDAATKGVTAADVQDQDVQVAIPELEVTSPATKDASPTKTSKLISCYFLLLSFGNEFTVEDEGDFDATGATESTVTAIQPPFASLERFSVQISTVPAEILGFFREFDQVTVSLYCPQHFWVFGEGEADFYGYSVPCDGVQFLEAMWKKCGNFISCFKLGIFVGGAMLTLLCCVLAQIRNTHLEDVTETKILEWKSVVQELIQEGFLLEFMLDHLREIARDMFGRRLAAELKALEARAAVVRNAVTAIIPDHWHLTSAIGLLARCVMSQLFMDCLSESYLYFFYLFVLLGM</sequence>